<sequence length="118" mass="13489">MIVSTALRFGINRQLERIPAVKVDNLAKEIQTLLDTIEYLAEVSATQRELHNDAEGLLTHFIAAMPEEEEAMSIREWIDHNATTCGRTVREISERVIRTYEEAFDKVIDQVAQMDTVD</sequence>
<dbReference type="Proteomes" id="UP000182259">
    <property type="component" value="Chromosome V"/>
</dbReference>
<reference evidence="1 2" key="1">
    <citation type="submission" date="2016-10" db="EMBL/GenBank/DDBJ databases">
        <authorList>
            <person name="de Groot N.N."/>
        </authorList>
    </citation>
    <scope>NUCLEOTIDE SEQUENCE [LARGE SCALE GENOMIC DNA]</scope>
    <source>
        <strain evidence="1 2">PYCC 4715</strain>
    </source>
</reference>
<evidence type="ECO:0000313" key="1">
    <source>
        <dbReference type="EMBL" id="SGZ56594.1"/>
    </source>
</evidence>
<organism evidence="1 2">
    <name type="scientific">Sungouiella intermedia</name>
    <dbReference type="NCBI Taxonomy" id="45354"/>
    <lineage>
        <taxon>Eukaryota</taxon>
        <taxon>Fungi</taxon>
        <taxon>Dikarya</taxon>
        <taxon>Ascomycota</taxon>
        <taxon>Saccharomycotina</taxon>
        <taxon>Pichiomycetes</taxon>
        <taxon>Metschnikowiaceae</taxon>
        <taxon>Sungouiella</taxon>
    </lineage>
</organism>
<gene>
    <name evidence="1" type="ORF">SAMEA4029009_CIC11G00000000179</name>
</gene>
<dbReference type="AlphaFoldDB" id="A0A1L0C1I3"/>
<proteinExistence type="predicted"/>
<protein>
    <submittedName>
        <fullName evidence="1">CIC11C00000000179</fullName>
    </submittedName>
</protein>
<dbReference type="EMBL" id="LT635768">
    <property type="protein sequence ID" value="SGZ56594.1"/>
    <property type="molecule type" value="Genomic_DNA"/>
</dbReference>
<name>A0A1L0C1I3_9ASCO</name>
<evidence type="ECO:0000313" key="2">
    <source>
        <dbReference type="Proteomes" id="UP000182259"/>
    </source>
</evidence>
<accession>A0A1L0C1I3</accession>